<keyword evidence="2" id="KW-1185">Reference proteome</keyword>
<dbReference type="EMBL" id="JAIWYP010000018">
    <property type="protein sequence ID" value="KAH3693059.1"/>
    <property type="molecule type" value="Genomic_DNA"/>
</dbReference>
<dbReference type="Proteomes" id="UP000828390">
    <property type="component" value="Unassembled WGS sequence"/>
</dbReference>
<protein>
    <submittedName>
        <fullName evidence="1">Uncharacterized protein</fullName>
    </submittedName>
</protein>
<comment type="caution">
    <text evidence="1">The sequence shown here is derived from an EMBL/GenBank/DDBJ whole genome shotgun (WGS) entry which is preliminary data.</text>
</comment>
<accession>A0A9D4BF53</accession>
<organism evidence="1 2">
    <name type="scientific">Dreissena polymorpha</name>
    <name type="common">Zebra mussel</name>
    <name type="synonym">Mytilus polymorpha</name>
    <dbReference type="NCBI Taxonomy" id="45954"/>
    <lineage>
        <taxon>Eukaryota</taxon>
        <taxon>Metazoa</taxon>
        <taxon>Spiralia</taxon>
        <taxon>Lophotrochozoa</taxon>
        <taxon>Mollusca</taxon>
        <taxon>Bivalvia</taxon>
        <taxon>Autobranchia</taxon>
        <taxon>Heteroconchia</taxon>
        <taxon>Euheterodonta</taxon>
        <taxon>Imparidentia</taxon>
        <taxon>Neoheterodontei</taxon>
        <taxon>Myida</taxon>
        <taxon>Dreissenoidea</taxon>
        <taxon>Dreissenidae</taxon>
        <taxon>Dreissena</taxon>
    </lineage>
</organism>
<gene>
    <name evidence="1" type="ORF">DPMN_193396</name>
</gene>
<name>A0A9D4BF53_DREPO</name>
<reference evidence="1" key="2">
    <citation type="submission" date="2020-11" db="EMBL/GenBank/DDBJ databases">
        <authorList>
            <person name="McCartney M.A."/>
            <person name="Auch B."/>
            <person name="Kono T."/>
            <person name="Mallez S."/>
            <person name="Becker A."/>
            <person name="Gohl D.M."/>
            <person name="Silverstein K.A.T."/>
            <person name="Koren S."/>
            <person name="Bechman K.B."/>
            <person name="Herman A."/>
            <person name="Abrahante J.E."/>
            <person name="Garbe J."/>
        </authorList>
    </citation>
    <scope>NUCLEOTIDE SEQUENCE</scope>
    <source>
        <strain evidence="1">Duluth1</strain>
        <tissue evidence="1">Whole animal</tissue>
    </source>
</reference>
<proteinExistence type="predicted"/>
<reference evidence="1" key="1">
    <citation type="journal article" date="2019" name="bioRxiv">
        <title>The Genome of the Zebra Mussel, Dreissena polymorpha: A Resource for Invasive Species Research.</title>
        <authorList>
            <person name="McCartney M.A."/>
            <person name="Auch B."/>
            <person name="Kono T."/>
            <person name="Mallez S."/>
            <person name="Zhang Y."/>
            <person name="Obille A."/>
            <person name="Becker A."/>
            <person name="Abrahante J.E."/>
            <person name="Garbe J."/>
            <person name="Badalamenti J.P."/>
            <person name="Herman A."/>
            <person name="Mangelson H."/>
            <person name="Liachko I."/>
            <person name="Sullivan S."/>
            <person name="Sone E.D."/>
            <person name="Koren S."/>
            <person name="Silverstein K.A.T."/>
            <person name="Beckman K.B."/>
            <person name="Gohl D.M."/>
        </authorList>
    </citation>
    <scope>NUCLEOTIDE SEQUENCE</scope>
    <source>
        <strain evidence="1">Duluth1</strain>
        <tissue evidence="1">Whole animal</tissue>
    </source>
</reference>
<evidence type="ECO:0000313" key="1">
    <source>
        <dbReference type="EMBL" id="KAH3693059.1"/>
    </source>
</evidence>
<dbReference type="AlphaFoldDB" id="A0A9D4BF53"/>
<evidence type="ECO:0000313" key="2">
    <source>
        <dbReference type="Proteomes" id="UP000828390"/>
    </source>
</evidence>
<sequence length="84" mass="9619">MNQWQSLSQDSGISIVQDPWSVKIMQSEPQMPFDEIKPFNQKHSLLQQLLPLTPVKPKKSIDKYFLDVLVSTYLLVCSALTLTL</sequence>